<dbReference type="PROSITE" id="PS00018">
    <property type="entry name" value="EF_HAND_1"/>
    <property type="match status" value="2"/>
</dbReference>
<evidence type="ECO:0000313" key="5">
    <source>
        <dbReference type="Proteomes" id="UP000179467"/>
    </source>
</evidence>
<evidence type="ECO:0000256" key="2">
    <source>
        <dbReference type="ARBA" id="ARBA00022737"/>
    </source>
</evidence>
<dbReference type="CDD" id="cd00051">
    <property type="entry name" value="EFh"/>
    <property type="match status" value="1"/>
</dbReference>
<feature type="domain" description="EF-hand" evidence="3">
    <location>
        <begin position="85"/>
        <end position="120"/>
    </location>
</feature>
<dbReference type="OrthoDB" id="6706523at2"/>
<dbReference type="AlphaFoldDB" id="A0A1S1HAJ0"/>
<dbReference type="RefSeq" id="WP_070932317.1">
    <property type="nucleotide sequence ID" value="NZ_MIPT01000001.1"/>
</dbReference>
<dbReference type="PANTHER" id="PTHR10827">
    <property type="entry name" value="RETICULOCALBIN"/>
    <property type="match status" value="1"/>
</dbReference>
<proteinExistence type="predicted"/>
<evidence type="ECO:0000259" key="3">
    <source>
        <dbReference type="PROSITE" id="PS50222"/>
    </source>
</evidence>
<dbReference type="SUPFAM" id="SSF47473">
    <property type="entry name" value="EF-hand"/>
    <property type="match status" value="1"/>
</dbReference>
<dbReference type="PANTHER" id="PTHR10827:SF98">
    <property type="entry name" value="45 KDA CALCIUM-BINDING PROTEIN"/>
    <property type="match status" value="1"/>
</dbReference>
<dbReference type="InterPro" id="IPR002048">
    <property type="entry name" value="EF_hand_dom"/>
</dbReference>
<dbReference type="GO" id="GO:0005509">
    <property type="term" value="F:calcium ion binding"/>
    <property type="evidence" value="ECO:0007669"/>
    <property type="project" value="InterPro"/>
</dbReference>
<keyword evidence="1" id="KW-0479">Metal-binding</keyword>
<dbReference type="PROSITE" id="PS50222">
    <property type="entry name" value="EF_HAND_2"/>
    <property type="match status" value="1"/>
</dbReference>
<sequence length="143" mass="15431">MLRSLYFGGHLAAAAILLAAPVIGWAQMRQRDPAAAFEQTDADKDGKVTQAEYAAARSRHFAQFDHNGDGVVSRADFPRASNRPQIAARLDAMIAEADLNKDGQVTREELAKAPMPMFTRADTNKDGAVTQAEIAALRAAHGR</sequence>
<gene>
    <name evidence="4" type="ORF">BHE75_00620</name>
</gene>
<name>A0A1S1HAJ0_9SPHN</name>
<dbReference type="InterPro" id="IPR011992">
    <property type="entry name" value="EF-hand-dom_pair"/>
</dbReference>
<dbReference type="Pfam" id="PF13499">
    <property type="entry name" value="EF-hand_7"/>
    <property type="match status" value="1"/>
</dbReference>
<evidence type="ECO:0000313" key="4">
    <source>
        <dbReference type="EMBL" id="OHT18646.1"/>
    </source>
</evidence>
<dbReference type="EMBL" id="MIPT01000001">
    <property type="protein sequence ID" value="OHT18646.1"/>
    <property type="molecule type" value="Genomic_DNA"/>
</dbReference>
<accession>A0A1S1HAJ0</accession>
<dbReference type="InterPro" id="IPR018247">
    <property type="entry name" value="EF_Hand_1_Ca_BS"/>
</dbReference>
<organism evidence="4 5">
    <name type="scientific">Edaphosphingomonas haloaromaticamans</name>
    <dbReference type="NCBI Taxonomy" id="653954"/>
    <lineage>
        <taxon>Bacteria</taxon>
        <taxon>Pseudomonadati</taxon>
        <taxon>Pseudomonadota</taxon>
        <taxon>Alphaproteobacteria</taxon>
        <taxon>Sphingomonadales</taxon>
        <taxon>Rhizorhabdaceae</taxon>
        <taxon>Edaphosphingomonas</taxon>
    </lineage>
</organism>
<protein>
    <submittedName>
        <fullName evidence="4">EF hand</fullName>
    </submittedName>
</protein>
<dbReference type="Pfam" id="PF13202">
    <property type="entry name" value="EF-hand_5"/>
    <property type="match status" value="2"/>
</dbReference>
<comment type="caution">
    <text evidence="4">The sequence shown here is derived from an EMBL/GenBank/DDBJ whole genome shotgun (WGS) entry which is preliminary data.</text>
</comment>
<dbReference type="Gene3D" id="1.10.238.10">
    <property type="entry name" value="EF-hand"/>
    <property type="match status" value="2"/>
</dbReference>
<dbReference type="SMART" id="SM00054">
    <property type="entry name" value="EFh"/>
    <property type="match status" value="2"/>
</dbReference>
<keyword evidence="5" id="KW-1185">Reference proteome</keyword>
<dbReference type="Proteomes" id="UP000179467">
    <property type="component" value="Unassembled WGS sequence"/>
</dbReference>
<keyword evidence="2" id="KW-0677">Repeat</keyword>
<evidence type="ECO:0000256" key="1">
    <source>
        <dbReference type="ARBA" id="ARBA00022723"/>
    </source>
</evidence>
<reference evidence="4 5" key="1">
    <citation type="submission" date="2016-09" db="EMBL/GenBank/DDBJ databases">
        <title>Metabolic pathway, cell adaptation mechanisms and a novel monoxygenase revealed through proteogenomic-transcription analysis of a Sphingomonas haloaromaticamans strain degrading the fungicide ortho-phenylphenol.</title>
        <authorList>
            <person name="Perruchon C."/>
            <person name="Papadopoulou E.S."/>
            <person name="Rousidou C."/>
            <person name="Vasileiadis S."/>
            <person name="Tanou G."/>
            <person name="Amoutzias G."/>
            <person name="Molassiotis A."/>
            <person name="Karpouzas D.G."/>
        </authorList>
    </citation>
    <scope>NUCLEOTIDE SEQUENCE [LARGE SCALE GENOMIC DNA]</scope>
    <source>
        <strain evidence="4 5">P3</strain>
    </source>
</reference>